<feature type="transmembrane region" description="Helical" evidence="1">
    <location>
        <begin position="54"/>
        <end position="74"/>
    </location>
</feature>
<protein>
    <submittedName>
        <fullName evidence="2">Uncharacterized protein</fullName>
    </submittedName>
</protein>
<keyword evidence="1" id="KW-1133">Transmembrane helix</keyword>
<sequence length="78" mass="8948">MLFASDRRRNKQKFIAGIFKTESKSKEKKTDVIYTNSEEQDITSLFSSPSTQSALLLLVLIYVFLLTSPSRNCVQRKT</sequence>
<evidence type="ECO:0000256" key="1">
    <source>
        <dbReference type="SAM" id="Phobius"/>
    </source>
</evidence>
<accession>A0A0L8H5E8</accession>
<organism evidence="2">
    <name type="scientific">Octopus bimaculoides</name>
    <name type="common">California two-spotted octopus</name>
    <dbReference type="NCBI Taxonomy" id="37653"/>
    <lineage>
        <taxon>Eukaryota</taxon>
        <taxon>Metazoa</taxon>
        <taxon>Spiralia</taxon>
        <taxon>Lophotrochozoa</taxon>
        <taxon>Mollusca</taxon>
        <taxon>Cephalopoda</taxon>
        <taxon>Coleoidea</taxon>
        <taxon>Octopodiformes</taxon>
        <taxon>Octopoda</taxon>
        <taxon>Incirrata</taxon>
        <taxon>Octopodidae</taxon>
        <taxon>Octopus</taxon>
    </lineage>
</organism>
<proteinExistence type="predicted"/>
<evidence type="ECO:0000313" key="2">
    <source>
        <dbReference type="EMBL" id="KOF84294.1"/>
    </source>
</evidence>
<reference evidence="2" key="1">
    <citation type="submission" date="2015-07" db="EMBL/GenBank/DDBJ databases">
        <title>MeaNS - Measles Nucleotide Surveillance Program.</title>
        <authorList>
            <person name="Tran T."/>
            <person name="Druce J."/>
        </authorList>
    </citation>
    <scope>NUCLEOTIDE SEQUENCE</scope>
    <source>
        <strain evidence="2">UCB-OBI-ISO-001</strain>
        <tissue evidence="2">Gonad</tissue>
    </source>
</reference>
<keyword evidence="1" id="KW-0472">Membrane</keyword>
<gene>
    <name evidence="2" type="ORF">OCBIM_22022323mg</name>
</gene>
<keyword evidence="1" id="KW-0812">Transmembrane</keyword>
<dbReference type="EMBL" id="KQ419197">
    <property type="protein sequence ID" value="KOF84294.1"/>
    <property type="molecule type" value="Genomic_DNA"/>
</dbReference>
<name>A0A0L8H5E8_OCTBM</name>
<dbReference type="AlphaFoldDB" id="A0A0L8H5E8"/>